<sequence>MAFSSLFDPLYCQEHFDEEETVQRLCFGQEGKEEEEEEVDEWAEAFSSLLAAEMETHPELPAAGAGAYLGVGRSSAVEWLVKATVRHGFSVQTALLAVNYLDRCFLAGGVAGALRLQEDKPWMGRLAAVACLSLAAKVEETRVPLLLDLQAPAAEAMGYLFEGRTIRRMELLVLTTLGWRMNPVTALSLVHRLLPKLPAAGCRRREIFSFCEVALLAVVADWRWVRFPPSVWAAAALLHAGAFSSPEFFCVSKESIEGGFQLIQELAGCVPAAGDRPGFKRKAFDCNHFDRYNSLPSSPNAVLGSCFSCESSSSAGAPPATWPSSAASSPDPPTLKKPNLNPA</sequence>
<evidence type="ECO:0000259" key="5">
    <source>
        <dbReference type="SMART" id="SM00385"/>
    </source>
</evidence>
<dbReference type="Proteomes" id="UP000236161">
    <property type="component" value="Unassembled WGS sequence"/>
</dbReference>
<dbReference type="PANTHER" id="PTHR10177">
    <property type="entry name" value="CYCLINS"/>
    <property type="match status" value="1"/>
</dbReference>
<dbReference type="GO" id="GO:0051301">
    <property type="term" value="P:cell division"/>
    <property type="evidence" value="ECO:0007669"/>
    <property type="project" value="UniProtKB-KW"/>
</dbReference>
<keyword evidence="1" id="KW-0132">Cell division</keyword>
<evidence type="ECO:0000313" key="7">
    <source>
        <dbReference type="Proteomes" id="UP000236161"/>
    </source>
</evidence>
<organism evidence="6 7">
    <name type="scientific">Apostasia shenzhenica</name>
    <dbReference type="NCBI Taxonomy" id="1088818"/>
    <lineage>
        <taxon>Eukaryota</taxon>
        <taxon>Viridiplantae</taxon>
        <taxon>Streptophyta</taxon>
        <taxon>Embryophyta</taxon>
        <taxon>Tracheophyta</taxon>
        <taxon>Spermatophyta</taxon>
        <taxon>Magnoliopsida</taxon>
        <taxon>Liliopsida</taxon>
        <taxon>Asparagales</taxon>
        <taxon>Orchidaceae</taxon>
        <taxon>Apostasioideae</taxon>
        <taxon>Apostasia</taxon>
    </lineage>
</organism>
<dbReference type="SUPFAM" id="SSF47954">
    <property type="entry name" value="Cyclin-like"/>
    <property type="match status" value="1"/>
</dbReference>
<feature type="compositionally biased region" description="Low complexity" evidence="4">
    <location>
        <begin position="311"/>
        <end position="329"/>
    </location>
</feature>
<feature type="region of interest" description="Disordered" evidence="4">
    <location>
        <begin position="309"/>
        <end position="343"/>
    </location>
</feature>
<comment type="similarity">
    <text evidence="3">Belongs to the cyclin family.</text>
</comment>
<dbReference type="EMBL" id="KZ451908">
    <property type="protein sequence ID" value="PKA63560.1"/>
    <property type="molecule type" value="Genomic_DNA"/>
</dbReference>
<keyword evidence="7" id="KW-1185">Reference proteome</keyword>
<evidence type="ECO:0000256" key="3">
    <source>
        <dbReference type="RuleBase" id="RU000383"/>
    </source>
</evidence>
<feature type="domain" description="Cyclin-like" evidence="5">
    <location>
        <begin position="78"/>
        <end position="175"/>
    </location>
</feature>
<dbReference type="InterPro" id="IPR039361">
    <property type="entry name" value="Cyclin"/>
</dbReference>
<evidence type="ECO:0000256" key="2">
    <source>
        <dbReference type="ARBA" id="ARBA00023306"/>
    </source>
</evidence>
<dbReference type="STRING" id="1088818.A0A2I0B700"/>
<dbReference type="InterPro" id="IPR013763">
    <property type="entry name" value="Cyclin-like_dom"/>
</dbReference>
<gene>
    <name evidence="6" type="primary">CYCD3-2</name>
    <name evidence="6" type="ORF">AXF42_Ash005455</name>
</gene>
<evidence type="ECO:0000256" key="1">
    <source>
        <dbReference type="ARBA" id="ARBA00022618"/>
    </source>
</evidence>
<accession>A0A2I0B700</accession>
<reference evidence="6 7" key="1">
    <citation type="journal article" date="2017" name="Nature">
        <title>The Apostasia genome and the evolution of orchids.</title>
        <authorList>
            <person name="Zhang G.Q."/>
            <person name="Liu K.W."/>
            <person name="Li Z."/>
            <person name="Lohaus R."/>
            <person name="Hsiao Y.Y."/>
            <person name="Niu S.C."/>
            <person name="Wang J.Y."/>
            <person name="Lin Y.C."/>
            <person name="Xu Q."/>
            <person name="Chen L.J."/>
            <person name="Yoshida K."/>
            <person name="Fujiwara S."/>
            <person name="Wang Z.W."/>
            <person name="Zhang Y.Q."/>
            <person name="Mitsuda N."/>
            <person name="Wang M."/>
            <person name="Liu G.H."/>
            <person name="Pecoraro L."/>
            <person name="Huang H.X."/>
            <person name="Xiao X.J."/>
            <person name="Lin M."/>
            <person name="Wu X.Y."/>
            <person name="Wu W.L."/>
            <person name="Chen Y.Y."/>
            <person name="Chang S.B."/>
            <person name="Sakamoto S."/>
            <person name="Ohme-Takagi M."/>
            <person name="Yagi M."/>
            <person name="Zeng S.J."/>
            <person name="Shen C.Y."/>
            <person name="Yeh C.M."/>
            <person name="Luo Y.B."/>
            <person name="Tsai W.C."/>
            <person name="Van de Peer Y."/>
            <person name="Liu Z.J."/>
        </authorList>
    </citation>
    <scope>NUCLEOTIDE SEQUENCE [LARGE SCALE GENOMIC DNA]</scope>
    <source>
        <strain evidence="7">cv. Shenzhen</strain>
        <tissue evidence="6">Stem</tissue>
    </source>
</reference>
<dbReference type="CDD" id="cd20543">
    <property type="entry name" value="CYCLIN_AtCycD-like_rpt1"/>
    <property type="match status" value="1"/>
</dbReference>
<name>A0A2I0B700_9ASPA</name>
<keyword evidence="3" id="KW-0195">Cyclin</keyword>
<evidence type="ECO:0000256" key="4">
    <source>
        <dbReference type="SAM" id="MobiDB-lite"/>
    </source>
</evidence>
<protein>
    <submittedName>
        <fullName evidence="6">Cyclin-D3-2</fullName>
    </submittedName>
</protein>
<keyword evidence="2" id="KW-0131">Cell cycle</keyword>
<dbReference type="InterPro" id="IPR006671">
    <property type="entry name" value="Cyclin_N"/>
</dbReference>
<dbReference type="AlphaFoldDB" id="A0A2I0B700"/>
<dbReference type="SMART" id="SM00385">
    <property type="entry name" value="CYCLIN"/>
    <property type="match status" value="1"/>
</dbReference>
<proteinExistence type="inferred from homology"/>
<dbReference type="OrthoDB" id="5590282at2759"/>
<dbReference type="Gene3D" id="1.10.472.10">
    <property type="entry name" value="Cyclin-like"/>
    <property type="match status" value="2"/>
</dbReference>
<dbReference type="InterPro" id="IPR036915">
    <property type="entry name" value="Cyclin-like_sf"/>
</dbReference>
<dbReference type="Pfam" id="PF00134">
    <property type="entry name" value="Cyclin_N"/>
    <property type="match status" value="1"/>
</dbReference>
<evidence type="ECO:0000313" key="6">
    <source>
        <dbReference type="EMBL" id="PKA63560.1"/>
    </source>
</evidence>